<feature type="transmembrane region" description="Helical" evidence="1">
    <location>
        <begin position="167"/>
        <end position="192"/>
    </location>
</feature>
<keyword evidence="1" id="KW-1133">Transmembrane helix</keyword>
<keyword evidence="1" id="KW-0472">Membrane</keyword>
<reference evidence="2 3" key="1">
    <citation type="submission" date="2018-06" db="EMBL/GenBank/DDBJ databases">
        <title>Genomic Encyclopedia of Type Strains, Phase I: the one thousand microbial genomes (KMG-I) project.</title>
        <authorList>
            <person name="Kyrpides N."/>
        </authorList>
    </citation>
    <scope>NUCLEOTIDE SEQUENCE [LARGE SCALE GENOMIC DNA]</scope>
    <source>
        <strain evidence="2 3">DSM 19573</strain>
    </source>
</reference>
<dbReference type="EMBL" id="QKMR01000006">
    <property type="protein sequence ID" value="PYG88596.1"/>
    <property type="molecule type" value="Genomic_DNA"/>
</dbReference>
<feature type="transmembrane region" description="Helical" evidence="1">
    <location>
        <begin position="42"/>
        <end position="68"/>
    </location>
</feature>
<keyword evidence="3" id="KW-1185">Reference proteome</keyword>
<sequence length="362" mass="42292">MKIPNKIKVAFFDSFQIIITLILLYRVTFLICYLSFINTDFLKLFILAVYIDSFINYNAVIINNIFFIKKYIRNLSKSEYKVLEDTEFTIEIKNELYKYQQHKIENLAKTKEIVFLQALNSGIGRYVSMPVSNWISYIIIPEKADLKSKRQQVLITHELAHCVGNDVLHIFILLIRIICVIMPVFSLVFIGICFKTVFLIILSAVLFASQIWCSMYAEIIANNLAIEILEAISTPIDKKEAADIIKFPMKIKLDRLKDKKTVRGLMQKTQVSLIIEYLDKVNKDTYIHRISPLNNYMMTLIIVLILMPLINMNNPIFINFNISFSNAIVMTFIFIIVYYIVKFLFLAVERSYKWKMKKSIGM</sequence>
<evidence type="ECO:0000313" key="2">
    <source>
        <dbReference type="EMBL" id="PYG88596.1"/>
    </source>
</evidence>
<feature type="transmembrane region" description="Helical" evidence="1">
    <location>
        <begin position="12"/>
        <end position="36"/>
    </location>
</feature>
<comment type="caution">
    <text evidence="2">The sequence shown here is derived from an EMBL/GenBank/DDBJ whole genome shotgun (WGS) entry which is preliminary data.</text>
</comment>
<feature type="transmembrane region" description="Helical" evidence="1">
    <location>
        <begin position="293"/>
        <end position="310"/>
    </location>
</feature>
<evidence type="ECO:0000256" key="1">
    <source>
        <dbReference type="SAM" id="Phobius"/>
    </source>
</evidence>
<evidence type="ECO:0000313" key="3">
    <source>
        <dbReference type="Proteomes" id="UP000248132"/>
    </source>
</evidence>
<feature type="transmembrane region" description="Helical" evidence="1">
    <location>
        <begin position="198"/>
        <end position="217"/>
    </location>
</feature>
<feature type="transmembrane region" description="Helical" evidence="1">
    <location>
        <begin position="322"/>
        <end position="348"/>
    </location>
</feature>
<dbReference type="RefSeq" id="WP_110461488.1">
    <property type="nucleotide sequence ID" value="NZ_QKMR01000006.1"/>
</dbReference>
<protein>
    <submittedName>
        <fullName evidence="2">Uncharacterized protein</fullName>
    </submittedName>
</protein>
<keyword evidence="1" id="KW-0812">Transmembrane</keyword>
<dbReference type="AlphaFoldDB" id="A0A318XP35"/>
<proteinExistence type="predicted"/>
<organism evidence="2 3">
    <name type="scientific">Ruminiclostridium sufflavum DSM 19573</name>
    <dbReference type="NCBI Taxonomy" id="1121337"/>
    <lineage>
        <taxon>Bacteria</taxon>
        <taxon>Bacillati</taxon>
        <taxon>Bacillota</taxon>
        <taxon>Clostridia</taxon>
        <taxon>Eubacteriales</taxon>
        <taxon>Oscillospiraceae</taxon>
        <taxon>Ruminiclostridium</taxon>
    </lineage>
</organism>
<gene>
    <name evidence="2" type="ORF">LY28_01447</name>
</gene>
<dbReference type="Proteomes" id="UP000248132">
    <property type="component" value="Unassembled WGS sequence"/>
</dbReference>
<accession>A0A318XP35</accession>
<name>A0A318XP35_9FIRM</name>